<name>A0A0B0N1F6_GOSAR</name>
<evidence type="ECO:0000313" key="1">
    <source>
        <dbReference type="EMBL" id="KHG06412.1"/>
    </source>
</evidence>
<protein>
    <submittedName>
        <fullName evidence="1">Uncharacterized protein</fullName>
    </submittedName>
</protein>
<dbReference type="EMBL" id="JRRC01451418">
    <property type="protein sequence ID" value="KHG06412.1"/>
    <property type="molecule type" value="Genomic_DNA"/>
</dbReference>
<comment type="caution">
    <text evidence="1">The sequence shown here is derived from an EMBL/GenBank/DDBJ whole genome shotgun (WGS) entry which is preliminary data.</text>
</comment>
<dbReference type="Proteomes" id="UP000032142">
    <property type="component" value="Unassembled WGS sequence"/>
</dbReference>
<evidence type="ECO:0000313" key="2">
    <source>
        <dbReference type="Proteomes" id="UP000032142"/>
    </source>
</evidence>
<reference evidence="2" key="1">
    <citation type="submission" date="2014-09" db="EMBL/GenBank/DDBJ databases">
        <authorList>
            <person name="Mudge J."/>
            <person name="Ramaraj T."/>
            <person name="Lindquist I.E."/>
            <person name="Bharti A.K."/>
            <person name="Sundararajan A."/>
            <person name="Cameron C.T."/>
            <person name="Woodward J.E."/>
            <person name="May G.D."/>
            <person name="Brubaker C."/>
            <person name="Broadhvest J."/>
            <person name="Wilkins T.A."/>
        </authorList>
    </citation>
    <scope>NUCLEOTIDE SEQUENCE</scope>
    <source>
        <strain evidence="2">cv. AKA8401</strain>
    </source>
</reference>
<keyword evidence="2" id="KW-1185">Reference proteome</keyword>
<organism evidence="1 2">
    <name type="scientific">Gossypium arboreum</name>
    <name type="common">Tree cotton</name>
    <name type="synonym">Gossypium nanking</name>
    <dbReference type="NCBI Taxonomy" id="29729"/>
    <lineage>
        <taxon>Eukaryota</taxon>
        <taxon>Viridiplantae</taxon>
        <taxon>Streptophyta</taxon>
        <taxon>Embryophyta</taxon>
        <taxon>Tracheophyta</taxon>
        <taxon>Spermatophyta</taxon>
        <taxon>Magnoliopsida</taxon>
        <taxon>eudicotyledons</taxon>
        <taxon>Gunneridae</taxon>
        <taxon>Pentapetalae</taxon>
        <taxon>rosids</taxon>
        <taxon>malvids</taxon>
        <taxon>Malvales</taxon>
        <taxon>Malvaceae</taxon>
        <taxon>Malvoideae</taxon>
        <taxon>Gossypium</taxon>
    </lineage>
</organism>
<accession>A0A0B0N1F6</accession>
<proteinExistence type="predicted"/>
<sequence length="55" mass="6087">MPFCLLDSSTYDAESQRTDCATFPNIQSGRSLHKLKISPITGHGRKHQPCNAAKQ</sequence>
<gene>
    <name evidence="1" type="ORF">F383_32156</name>
</gene>
<dbReference type="AlphaFoldDB" id="A0A0B0N1F6"/>